<evidence type="ECO:0000313" key="1">
    <source>
        <dbReference type="EMBL" id="MFC0263708.1"/>
    </source>
</evidence>
<accession>A0ABV6FV08</accession>
<dbReference type="RefSeq" id="WP_377064278.1">
    <property type="nucleotide sequence ID" value="NZ_JBHLWI010000037.1"/>
</dbReference>
<dbReference type="Pfam" id="PF06067">
    <property type="entry name" value="DUF932"/>
    <property type="match status" value="1"/>
</dbReference>
<dbReference type="InterPro" id="IPR026325">
    <property type="entry name" value="DUF932"/>
</dbReference>
<organism evidence="1 2">
    <name type="scientific">Fontibacter flavus</name>
    <dbReference type="NCBI Taxonomy" id="654838"/>
    <lineage>
        <taxon>Bacteria</taxon>
        <taxon>Pseudomonadati</taxon>
        <taxon>Bacteroidota</taxon>
        <taxon>Cytophagia</taxon>
        <taxon>Cytophagales</taxon>
        <taxon>Cyclobacteriaceae</taxon>
        <taxon>Fontibacter</taxon>
    </lineage>
</organism>
<dbReference type="NCBIfam" id="TIGR03299">
    <property type="entry name" value="LGT_TIGR03299"/>
    <property type="match status" value="1"/>
</dbReference>
<reference evidence="1 2" key="1">
    <citation type="submission" date="2024-09" db="EMBL/GenBank/DDBJ databases">
        <authorList>
            <person name="Sun Q."/>
            <person name="Mori K."/>
        </authorList>
    </citation>
    <scope>NUCLEOTIDE SEQUENCE [LARGE SCALE GENOMIC DNA]</scope>
    <source>
        <strain evidence="1 2">CCM 7650</strain>
    </source>
</reference>
<sequence length="355" mass="39779">MSHNINFNSKTGKHSFFSVRERAWHGLGRIVKDCPTSADAIRFAGLDYEVEKRHLFTYDNENQIADEDITIKIPELEVPGYYATVRTDTEQVLGVVGRGYEVVQNWDIFSFFDAIVGGGEGIHYETAGALGKGERVFITAKLPGYIRVGNDDLIEKYLLLTASHDGFGSIKACFTPIRVVCNNTLNAALKNMQNCVKIRHTATAKERLEQAHKLMGISNQFANGMDAIFNHWAKVRITDYEVKKLIQMALVPSKEVLQKLEKGKWDELSTRFKNTCESAFEYAMADDTQQLDTTKGTLFGAFNAVSGYFQNVANFKDGEAKFVSIMEGTAKLRTQEAFRLCNGFAKSGSDVFHMN</sequence>
<dbReference type="EMBL" id="JBHLWI010000037">
    <property type="protein sequence ID" value="MFC0263708.1"/>
    <property type="molecule type" value="Genomic_DNA"/>
</dbReference>
<name>A0ABV6FV08_9BACT</name>
<comment type="caution">
    <text evidence="1">The sequence shown here is derived from an EMBL/GenBank/DDBJ whole genome shotgun (WGS) entry which is preliminary data.</text>
</comment>
<keyword evidence="2" id="KW-1185">Reference proteome</keyword>
<evidence type="ECO:0000313" key="2">
    <source>
        <dbReference type="Proteomes" id="UP001589797"/>
    </source>
</evidence>
<gene>
    <name evidence="1" type="ORF">ACFFIP_13530</name>
</gene>
<dbReference type="InterPro" id="IPR017686">
    <property type="entry name" value="Phg/plasmid-like_prot"/>
</dbReference>
<dbReference type="Proteomes" id="UP001589797">
    <property type="component" value="Unassembled WGS sequence"/>
</dbReference>
<proteinExistence type="predicted"/>
<protein>
    <submittedName>
        <fullName evidence="1">DUF932 domain-containing protein</fullName>
    </submittedName>
</protein>